<evidence type="ECO:0000256" key="1">
    <source>
        <dbReference type="ARBA" id="ARBA00010577"/>
    </source>
</evidence>
<dbReference type="InterPro" id="IPR025965">
    <property type="entry name" value="FlgD/Vpr_Ig-like"/>
</dbReference>
<organism evidence="9 10">
    <name type="scientific">Pseudoalteromonas ulvae</name>
    <dbReference type="NCBI Taxonomy" id="107327"/>
    <lineage>
        <taxon>Bacteria</taxon>
        <taxon>Pseudomonadati</taxon>
        <taxon>Pseudomonadota</taxon>
        <taxon>Gammaproteobacteria</taxon>
        <taxon>Alteromonadales</taxon>
        <taxon>Pseudoalteromonadaceae</taxon>
        <taxon>Pseudoalteromonas</taxon>
    </lineage>
</organism>
<proteinExistence type="inferred from homology"/>
<evidence type="ECO:0000256" key="4">
    <source>
        <dbReference type="ARBA" id="ARBA00024746"/>
    </source>
</evidence>
<comment type="caution">
    <text evidence="9">The sequence shown here is derived from an EMBL/GenBank/DDBJ whole genome shotgun (WGS) entry which is preliminary data.</text>
</comment>
<dbReference type="Gene3D" id="2.60.40.4070">
    <property type="match status" value="1"/>
</dbReference>
<gene>
    <name evidence="9" type="ORF">B1199_09760</name>
</gene>
<evidence type="ECO:0000259" key="8">
    <source>
        <dbReference type="Pfam" id="PF13861"/>
    </source>
</evidence>
<dbReference type="Proteomes" id="UP000194841">
    <property type="component" value="Unassembled WGS sequence"/>
</dbReference>
<dbReference type="OrthoDB" id="9785233at2"/>
<dbReference type="GO" id="GO:0044781">
    <property type="term" value="P:bacterial-type flagellum organization"/>
    <property type="evidence" value="ECO:0007669"/>
    <property type="project" value="UniProtKB-UniRule"/>
</dbReference>
<evidence type="ECO:0000256" key="2">
    <source>
        <dbReference type="ARBA" id="ARBA00016013"/>
    </source>
</evidence>
<evidence type="ECO:0000256" key="5">
    <source>
        <dbReference type="RuleBase" id="RU362076"/>
    </source>
</evidence>
<accession>A0A244CT08</accession>
<name>A0A244CT08_PSEDV</name>
<evidence type="ECO:0000256" key="6">
    <source>
        <dbReference type="SAM" id="MobiDB-lite"/>
    </source>
</evidence>
<dbReference type="Pfam" id="PF13861">
    <property type="entry name" value="FLgD_tudor"/>
    <property type="match status" value="1"/>
</dbReference>
<reference evidence="9 10" key="1">
    <citation type="submission" date="2017-02" db="EMBL/GenBank/DDBJ databases">
        <title>Pseudoalteromonas ulvae TC14 Genome.</title>
        <authorList>
            <person name="Molmeret M."/>
        </authorList>
    </citation>
    <scope>NUCLEOTIDE SEQUENCE [LARGE SCALE GENOMIC DNA]</scope>
    <source>
        <strain evidence="9">TC14</strain>
    </source>
</reference>
<dbReference type="AlphaFoldDB" id="A0A244CT08"/>
<dbReference type="RefSeq" id="WP_086743899.1">
    <property type="nucleotide sequence ID" value="NZ_MWPV01000002.1"/>
</dbReference>
<dbReference type="Gene3D" id="2.30.30.910">
    <property type="match status" value="1"/>
</dbReference>
<feature type="domain" description="FlgD Tudor-like" evidence="8">
    <location>
        <begin position="91"/>
        <end position="236"/>
    </location>
</feature>
<keyword evidence="10" id="KW-1185">Reference proteome</keyword>
<evidence type="ECO:0000259" key="7">
    <source>
        <dbReference type="Pfam" id="PF13860"/>
    </source>
</evidence>
<comment type="function">
    <text evidence="4 5">Required for flagellar hook formation. May act as a scaffolding protein.</text>
</comment>
<feature type="domain" description="FlgD/Vpr Ig-like" evidence="7">
    <location>
        <begin position="116"/>
        <end position="181"/>
    </location>
</feature>
<protein>
    <recommendedName>
        <fullName evidence="2 5">Basal-body rod modification protein FlgD</fullName>
    </recommendedName>
</protein>
<dbReference type="EMBL" id="MWPV01000002">
    <property type="protein sequence ID" value="OUL58596.1"/>
    <property type="molecule type" value="Genomic_DNA"/>
</dbReference>
<evidence type="ECO:0000256" key="3">
    <source>
        <dbReference type="ARBA" id="ARBA00022795"/>
    </source>
</evidence>
<dbReference type="InterPro" id="IPR025963">
    <property type="entry name" value="FLgD_Tudor"/>
</dbReference>
<feature type="compositionally biased region" description="Polar residues" evidence="6">
    <location>
        <begin position="1"/>
        <end position="14"/>
    </location>
</feature>
<keyword evidence="3 5" id="KW-1005">Bacterial flagellum biogenesis</keyword>
<comment type="similarity">
    <text evidence="1 5">Belongs to the FlgD family.</text>
</comment>
<dbReference type="Pfam" id="PF13860">
    <property type="entry name" value="FlgD_ig"/>
    <property type="match status" value="1"/>
</dbReference>
<evidence type="ECO:0000313" key="10">
    <source>
        <dbReference type="Proteomes" id="UP000194841"/>
    </source>
</evidence>
<feature type="region of interest" description="Disordered" evidence="6">
    <location>
        <begin position="1"/>
        <end position="20"/>
    </location>
</feature>
<dbReference type="InterPro" id="IPR005648">
    <property type="entry name" value="FlgD"/>
</dbReference>
<dbReference type="Pfam" id="PF03963">
    <property type="entry name" value="FlgD"/>
    <property type="match status" value="1"/>
</dbReference>
<evidence type="ECO:0000313" key="9">
    <source>
        <dbReference type="EMBL" id="OUL58596.1"/>
    </source>
</evidence>
<sequence length="240" mass="26031">MFNPINGSQSSSFVDSLKNTKEEKIQTAEEANELSQQDFFTLMTKQLSMQDPMNPTDNEAMMAQMTNMSIAEGVSNMATKFDQFAASMTSNQALQASSLVGRDVLIDTHYVHNTPGEEVSGRIALDQGASDIKVRIEDERGVVVGEIPLPASTGGNLEFKWDGKDSKGNTVPEGMYKIRAVGLVQNVPDENGVLKARHIELPVQARSRVDSVSMGQNGTGLVLNFNGLGSVKFEDVLEVS</sequence>